<dbReference type="Pfam" id="PF01302">
    <property type="entry name" value="CAP_GLY"/>
    <property type="match status" value="1"/>
</dbReference>
<keyword evidence="5" id="KW-0677">Repeat</keyword>
<dbReference type="Pfam" id="PF14560">
    <property type="entry name" value="Ubiquitin_2"/>
    <property type="match status" value="1"/>
</dbReference>
<evidence type="ECO:0000256" key="4">
    <source>
        <dbReference type="ARBA" id="ARBA00022614"/>
    </source>
</evidence>
<dbReference type="PANTHER" id="PTHR18849">
    <property type="entry name" value="LEUCINE RICH REPEAT PROTEIN"/>
    <property type="match status" value="1"/>
</dbReference>
<evidence type="ECO:0000256" key="7">
    <source>
        <dbReference type="ARBA" id="ARBA00023212"/>
    </source>
</evidence>
<dbReference type="EnsemblProtists" id="PYU1_T000470">
    <property type="protein sequence ID" value="PYU1_T000470"/>
    <property type="gene ID" value="PYU1_G000470"/>
</dbReference>
<evidence type="ECO:0000259" key="8">
    <source>
        <dbReference type="SMART" id="SM01052"/>
    </source>
</evidence>
<dbReference type="Proteomes" id="UP000019132">
    <property type="component" value="Unassembled WGS sequence"/>
</dbReference>
<organism evidence="9 10">
    <name type="scientific">Globisporangium ultimum (strain ATCC 200006 / CBS 805.95 / DAOM BR144)</name>
    <name type="common">Pythium ultimum</name>
    <dbReference type="NCBI Taxonomy" id="431595"/>
    <lineage>
        <taxon>Eukaryota</taxon>
        <taxon>Sar</taxon>
        <taxon>Stramenopiles</taxon>
        <taxon>Oomycota</taxon>
        <taxon>Peronosporomycetes</taxon>
        <taxon>Pythiales</taxon>
        <taxon>Pythiaceae</taxon>
        <taxon>Globisporangium</taxon>
    </lineage>
</organism>
<dbReference type="SUPFAM" id="SSF52047">
    <property type="entry name" value="RNI-like"/>
    <property type="match status" value="1"/>
</dbReference>
<dbReference type="EMBL" id="GL376636">
    <property type="status" value="NOT_ANNOTATED_CDS"/>
    <property type="molecule type" value="Genomic_DNA"/>
</dbReference>
<dbReference type="Gene3D" id="3.10.20.90">
    <property type="entry name" value="Phosphatidylinositol 3-kinase Catalytic Subunit, Chain A, domain 1"/>
    <property type="match status" value="1"/>
</dbReference>
<dbReference type="InterPro" id="IPR036859">
    <property type="entry name" value="CAP-Gly_dom_sf"/>
</dbReference>
<comment type="subcellular location">
    <subcellularLocation>
        <location evidence="1">Cytoplasm</location>
        <location evidence="1">Cytoskeleton</location>
    </subcellularLocation>
</comment>
<dbReference type="CDD" id="cd17044">
    <property type="entry name" value="Ubl_TBCE"/>
    <property type="match status" value="1"/>
</dbReference>
<keyword evidence="4" id="KW-0433">Leucine-rich repeat</keyword>
<proteinExistence type="inferred from homology"/>
<evidence type="ECO:0000256" key="3">
    <source>
        <dbReference type="ARBA" id="ARBA00022490"/>
    </source>
</evidence>
<evidence type="ECO:0000313" key="9">
    <source>
        <dbReference type="EnsemblProtists" id="PYU1_T000470"/>
    </source>
</evidence>
<evidence type="ECO:0000256" key="5">
    <source>
        <dbReference type="ARBA" id="ARBA00022737"/>
    </source>
</evidence>
<dbReference type="PROSITE" id="PS51450">
    <property type="entry name" value="LRR"/>
    <property type="match status" value="2"/>
</dbReference>
<keyword evidence="10" id="KW-1185">Reference proteome</keyword>
<reference evidence="10" key="1">
    <citation type="journal article" date="2010" name="Genome Biol.">
        <title>Genome sequence of the necrotrophic plant pathogen Pythium ultimum reveals original pathogenicity mechanisms and effector repertoire.</title>
        <authorList>
            <person name="Levesque C.A."/>
            <person name="Brouwer H."/>
            <person name="Cano L."/>
            <person name="Hamilton J.P."/>
            <person name="Holt C."/>
            <person name="Huitema E."/>
            <person name="Raffaele S."/>
            <person name="Robideau G.P."/>
            <person name="Thines M."/>
            <person name="Win J."/>
            <person name="Zerillo M.M."/>
            <person name="Beakes G.W."/>
            <person name="Boore J.L."/>
            <person name="Busam D."/>
            <person name="Dumas B."/>
            <person name="Ferriera S."/>
            <person name="Fuerstenberg S.I."/>
            <person name="Gachon C.M."/>
            <person name="Gaulin E."/>
            <person name="Govers F."/>
            <person name="Grenville-Briggs L."/>
            <person name="Horner N."/>
            <person name="Hostetler J."/>
            <person name="Jiang R.H."/>
            <person name="Johnson J."/>
            <person name="Krajaejun T."/>
            <person name="Lin H."/>
            <person name="Meijer H.J."/>
            <person name="Moore B."/>
            <person name="Morris P."/>
            <person name="Phuntmart V."/>
            <person name="Puiu D."/>
            <person name="Shetty J."/>
            <person name="Stajich J.E."/>
            <person name="Tripathy S."/>
            <person name="Wawra S."/>
            <person name="van West P."/>
            <person name="Whitty B.R."/>
            <person name="Coutinho P.M."/>
            <person name="Henrissat B."/>
            <person name="Martin F."/>
            <person name="Thomas P.D."/>
            <person name="Tyler B.M."/>
            <person name="De Vries R.P."/>
            <person name="Kamoun S."/>
            <person name="Yandell M."/>
            <person name="Tisserat N."/>
            <person name="Buell C.R."/>
        </authorList>
    </citation>
    <scope>NUCLEOTIDE SEQUENCE</scope>
    <source>
        <strain evidence="10">DAOM:BR144</strain>
    </source>
</reference>
<evidence type="ECO:0000256" key="1">
    <source>
        <dbReference type="ARBA" id="ARBA00004245"/>
    </source>
</evidence>
<dbReference type="VEuPathDB" id="FungiDB:PYU1_G000470"/>
<accession>K3W679</accession>
<dbReference type="GO" id="GO:0005856">
    <property type="term" value="C:cytoskeleton"/>
    <property type="evidence" value="ECO:0007669"/>
    <property type="project" value="UniProtKB-SubCell"/>
</dbReference>
<dbReference type="SUPFAM" id="SSF74924">
    <property type="entry name" value="Cap-Gly domain"/>
    <property type="match status" value="1"/>
</dbReference>
<evidence type="ECO:0000256" key="2">
    <source>
        <dbReference type="ARBA" id="ARBA00006286"/>
    </source>
</evidence>
<evidence type="ECO:0000313" key="10">
    <source>
        <dbReference type="Proteomes" id="UP000019132"/>
    </source>
</evidence>
<dbReference type="InterPro" id="IPR044079">
    <property type="entry name" value="Ubl_TBCE"/>
</dbReference>
<name>K3W679_GLOUD</name>
<dbReference type="SMART" id="SM01052">
    <property type="entry name" value="CAP_GLY"/>
    <property type="match status" value="1"/>
</dbReference>
<comment type="similarity">
    <text evidence="2">Belongs to the TBCE family.</text>
</comment>
<dbReference type="eggNOG" id="KOG3207">
    <property type="taxonomic scope" value="Eukaryota"/>
</dbReference>
<keyword evidence="7" id="KW-0206">Cytoskeleton</keyword>
<keyword evidence="3" id="KW-0963">Cytoplasm</keyword>
<reference evidence="10" key="2">
    <citation type="submission" date="2010-04" db="EMBL/GenBank/DDBJ databases">
        <authorList>
            <person name="Buell R."/>
            <person name="Hamilton J."/>
            <person name="Hostetler J."/>
        </authorList>
    </citation>
    <scope>NUCLEOTIDE SEQUENCE [LARGE SCALE GENOMIC DNA]</scope>
    <source>
        <strain evidence="10">DAOM:BR144</strain>
    </source>
</reference>
<dbReference type="Pfam" id="PF14580">
    <property type="entry name" value="LRR_9"/>
    <property type="match status" value="1"/>
</dbReference>
<reference evidence="9" key="3">
    <citation type="submission" date="2015-02" db="UniProtKB">
        <authorList>
            <consortium name="EnsemblProtists"/>
        </authorList>
    </citation>
    <scope>IDENTIFICATION</scope>
    <source>
        <strain evidence="9">DAOM BR144</strain>
    </source>
</reference>
<dbReference type="Gene3D" id="3.80.10.10">
    <property type="entry name" value="Ribonuclease Inhibitor"/>
    <property type="match status" value="2"/>
</dbReference>
<dbReference type="InterPro" id="IPR029071">
    <property type="entry name" value="Ubiquitin-like_domsf"/>
</dbReference>
<dbReference type="PANTHER" id="PTHR18849:SF0">
    <property type="entry name" value="CILIA- AND FLAGELLA-ASSOCIATED PROTEIN 410-RELATED"/>
    <property type="match status" value="1"/>
</dbReference>
<dbReference type="SUPFAM" id="SSF54236">
    <property type="entry name" value="Ubiquitin-like"/>
    <property type="match status" value="1"/>
</dbReference>
<dbReference type="InterPro" id="IPR000626">
    <property type="entry name" value="Ubiquitin-like_dom"/>
</dbReference>
<dbReference type="InterPro" id="IPR001611">
    <property type="entry name" value="Leu-rich_rpt"/>
</dbReference>
<dbReference type="Gene3D" id="2.30.30.190">
    <property type="entry name" value="CAP Gly-rich-like domain"/>
    <property type="match status" value="1"/>
</dbReference>
<evidence type="ECO:0000256" key="6">
    <source>
        <dbReference type="ARBA" id="ARBA00023186"/>
    </source>
</evidence>
<dbReference type="HOGENOM" id="CLU_017716_5_0_1"/>
<dbReference type="AlphaFoldDB" id="K3W679"/>
<feature type="domain" description="CAP-Gly" evidence="8">
    <location>
        <begin position="8"/>
        <end position="79"/>
    </location>
</feature>
<dbReference type="OMA" id="SEESHMF"/>
<protein>
    <recommendedName>
        <fullName evidence="8">CAP-Gly domain-containing protein</fullName>
    </recommendedName>
</protein>
<keyword evidence="6" id="KW-0143">Chaperone</keyword>
<dbReference type="STRING" id="431595.K3W679"/>
<sequence>MENEMLCVGDRVEEDEAAGARGTVRYVGPVATSKDAAAAYYGIEWDMWGRGLNDGSVVLPSGERVVYFQGPPGRKKRVVQSTDGASSTQNGALEFKCSFVKASKFKTKRSRTLIERLQERYGHAPSAAAPARSSIAPDVVITGEVGTTLGSQRPIELVGVEKLKTQQTLTTIEKISLAQNQIADLGFASPGDLKALTPNIRELNLAFNLFRTWKSIFRIVQELPEIETLILTGNRLVYVKPQEDAADGTATPEWRFLHVKTLVLNQTLVSWENLMALLDHHFPALVELYLVENEFIDADLELLVEGNKQKRPWMDTLEVLDLSQNHLRSWQKLSYTIGSTLVNLKQFVVNDNQICTLAGTTDLLVQGPPAFQQLRSLSINDNRIDSWTSIHALDQYPQLDTLRFTRNPLVARMGAGEARMILIARTDHIAAINGSGVRAKERQDAEQMYLKRVLHELAALGDTSDARASVLASHPRFDRLRQLYPHIQISFDGSSSGSVNGVSAGPAKLSSSLIQVKIIPMSMQATSFDPMVKKIPEKMKIAQLKVLVEKKFGVEAPSQLLSYRADSRSMPSPLDDDNTEIGYYGLQ</sequence>
<dbReference type="InterPro" id="IPR000938">
    <property type="entry name" value="CAP-Gly_domain"/>
</dbReference>
<dbReference type="GO" id="GO:0007010">
    <property type="term" value="P:cytoskeleton organization"/>
    <property type="evidence" value="ECO:0007669"/>
    <property type="project" value="TreeGrafter"/>
</dbReference>
<dbReference type="InterPro" id="IPR032675">
    <property type="entry name" value="LRR_dom_sf"/>
</dbReference>
<dbReference type="InParanoid" id="K3W679"/>